<comment type="caution">
    <text evidence="1">The sequence shown here is derived from an EMBL/GenBank/DDBJ whole genome shotgun (WGS) entry which is preliminary data.</text>
</comment>
<sequence length="205" mass="24573">MFQFGFSYFSYFKYERHHVPYREIGRFIERETGTKSVYLPKNFPINYVGIYQLEEMMSEGVRQARQAGKYHVAYASYTYSRLEQENYKTQHDLVEEFLHLTFESFINGKVKEIPQMWKELDKKRKTSVELRKRINFADIKNGNIVSETDYILVRQQASQMYPQLWYQAVNGVQKDVPKKWRLVKDFMINDTEIVCYSLYQVNGAT</sequence>
<organism evidence="1 2">
    <name type="scientific">Candidatus Argoarchaeum ethanivorans</name>
    <dbReference type="NCBI Taxonomy" id="2608793"/>
    <lineage>
        <taxon>Archaea</taxon>
        <taxon>Methanobacteriati</taxon>
        <taxon>Methanobacteriota</taxon>
        <taxon>Stenosarchaea group</taxon>
        <taxon>Methanomicrobia</taxon>
        <taxon>Methanosarcinales</taxon>
        <taxon>Methanosarcinales incertae sedis</taxon>
        <taxon>GOM Arc I cluster</taxon>
        <taxon>Candidatus Argoarchaeum</taxon>
    </lineage>
</organism>
<name>A0A812A2N7_9EURY</name>
<evidence type="ECO:0000313" key="1">
    <source>
        <dbReference type="EMBL" id="CAD7767055.1"/>
    </source>
</evidence>
<evidence type="ECO:0000313" key="2">
    <source>
        <dbReference type="Proteomes" id="UP000614580"/>
    </source>
</evidence>
<reference evidence="1" key="1">
    <citation type="submission" date="2020-12" db="EMBL/GenBank/DDBJ databases">
        <authorList>
            <person name="Hahn C.J."/>
            <person name="Laso-Perez R."/>
            <person name="Vulcano F."/>
            <person name="Vaziourakis K.-M."/>
            <person name="Stokke R."/>
            <person name="Steen I.H."/>
            <person name="Teske A."/>
            <person name="Boetius A."/>
            <person name="Liebeke M."/>
            <person name="Amann R."/>
            <person name="Knittel K."/>
        </authorList>
    </citation>
    <scope>NUCLEOTIDE SEQUENCE</scope>
    <source>
        <strain evidence="1">Gfbio:c6db26ca-90af-429b-aeed-0e3e8aed0b5e:GoM-Arc1_AMV-AAA_792_C10</strain>
    </source>
</reference>
<dbReference type="Proteomes" id="UP000614580">
    <property type="component" value="Unassembled WGS sequence"/>
</dbReference>
<accession>A0A812A2N7</accession>
<dbReference type="EMBL" id="CAJHZY010000049">
    <property type="protein sequence ID" value="CAD7767055.1"/>
    <property type="molecule type" value="Genomic_DNA"/>
</dbReference>
<proteinExistence type="predicted"/>
<dbReference type="AlphaFoldDB" id="A0A812A2N7"/>
<gene>
    <name evidence="1" type="ORF">DNFNHJIP_00461</name>
</gene>
<protein>
    <submittedName>
        <fullName evidence="1">Uncharacterized protein</fullName>
    </submittedName>
</protein>